<evidence type="ECO:0000256" key="1">
    <source>
        <dbReference type="ARBA" id="ARBA00004141"/>
    </source>
</evidence>
<feature type="transmembrane region" description="Helical" evidence="5">
    <location>
        <begin position="260"/>
        <end position="282"/>
    </location>
</feature>
<evidence type="ECO:0000256" key="3">
    <source>
        <dbReference type="ARBA" id="ARBA00022989"/>
    </source>
</evidence>
<feature type="transmembrane region" description="Helical" evidence="5">
    <location>
        <begin position="171"/>
        <end position="191"/>
    </location>
</feature>
<sequence length="472" mass="51514">MNKVNNQEFKKSLGLLDATMLVAGSMIGSGIFIVSADIARNTGSAGWLMVVWLISGFMTLAAALSYGELSAMFPRAGGQYIYLKEAYGPLISFTFGWTFFAVIQTATIAAVGVAFSKFTAYLFPSLDEDVFLLTVGDYHISSAQVLAIAVILLLTFINTRGVQNGKTLQTALTLIKILSLVLLVLFGFYAFDSTVWNQNWSVENRWSLLRLNADGTTDNYHFLGAMGAVSAALVGALFSSDSWHASAAVAGEIKNPQRNIGLSLALGTIIVTVIYLLTNLMYTGVLTMQDMASAPKDRVAMVAAQEIFGPFGIGILAVMIMVSTFGCNNGLILAGARIYYSMAQDGLFFKKTANLNKNAVPGYALWLQGIIASLWCLTGRYGDLLDMITCVVVIFYVLCVIGIFILRVKRPNVPRPYKAFGYPIIPALYILTAVSFIVLLVVYKPQFTWPGIIITLMGIPLYYFVKQRNVQE</sequence>
<dbReference type="Gene3D" id="1.20.1740.10">
    <property type="entry name" value="Amino acid/polyamine transporter I"/>
    <property type="match status" value="1"/>
</dbReference>
<feature type="transmembrane region" description="Helical" evidence="5">
    <location>
        <begin position="220"/>
        <end position="239"/>
    </location>
</feature>
<feature type="transmembrane region" description="Helical" evidence="5">
    <location>
        <begin position="420"/>
        <end position="441"/>
    </location>
</feature>
<dbReference type="InterPro" id="IPR002293">
    <property type="entry name" value="AA/rel_permease1"/>
</dbReference>
<keyword evidence="3 5" id="KW-1133">Transmembrane helix</keyword>
<gene>
    <name evidence="6" type="ORF">C4F40_16915</name>
</gene>
<feature type="transmembrane region" description="Helical" evidence="5">
    <location>
        <begin position="138"/>
        <end position="159"/>
    </location>
</feature>
<evidence type="ECO:0000256" key="5">
    <source>
        <dbReference type="SAM" id="Phobius"/>
    </source>
</evidence>
<feature type="transmembrane region" description="Helical" evidence="5">
    <location>
        <begin position="384"/>
        <end position="408"/>
    </location>
</feature>
<feature type="transmembrane region" description="Helical" evidence="5">
    <location>
        <begin position="360"/>
        <end position="378"/>
    </location>
</feature>
<comment type="subcellular location">
    <subcellularLocation>
        <location evidence="1">Membrane</location>
        <topology evidence="1">Multi-pass membrane protein</topology>
    </subcellularLocation>
</comment>
<accession>A0ABR9TC18</accession>
<dbReference type="Pfam" id="PF13520">
    <property type="entry name" value="AA_permease_2"/>
    <property type="match status" value="1"/>
</dbReference>
<dbReference type="EMBL" id="PSKQ01000024">
    <property type="protein sequence ID" value="MBE8722409.1"/>
    <property type="molecule type" value="Genomic_DNA"/>
</dbReference>
<evidence type="ECO:0000313" key="6">
    <source>
        <dbReference type="EMBL" id="MBE8722409.1"/>
    </source>
</evidence>
<proteinExistence type="predicted"/>
<dbReference type="PANTHER" id="PTHR11785">
    <property type="entry name" value="AMINO ACID TRANSPORTER"/>
    <property type="match status" value="1"/>
</dbReference>
<keyword evidence="7" id="KW-1185">Reference proteome</keyword>
<feature type="transmembrane region" description="Helical" evidence="5">
    <location>
        <begin position="311"/>
        <end position="340"/>
    </location>
</feature>
<keyword evidence="2 5" id="KW-0812">Transmembrane</keyword>
<keyword evidence="4 5" id="KW-0472">Membrane</keyword>
<dbReference type="Proteomes" id="UP000618319">
    <property type="component" value="Unassembled WGS sequence"/>
</dbReference>
<evidence type="ECO:0000256" key="4">
    <source>
        <dbReference type="ARBA" id="ARBA00023136"/>
    </source>
</evidence>
<feature type="transmembrane region" description="Helical" evidence="5">
    <location>
        <begin position="447"/>
        <end position="465"/>
    </location>
</feature>
<organism evidence="6 7">
    <name type="scientific">Sphingobacterium pedocola</name>
    <dbReference type="NCBI Taxonomy" id="2082722"/>
    <lineage>
        <taxon>Bacteria</taxon>
        <taxon>Pseudomonadati</taxon>
        <taxon>Bacteroidota</taxon>
        <taxon>Sphingobacteriia</taxon>
        <taxon>Sphingobacteriales</taxon>
        <taxon>Sphingobacteriaceae</taxon>
        <taxon>Sphingobacterium</taxon>
    </lineage>
</organism>
<protein>
    <submittedName>
        <fullName evidence="6">Amino acid transporter</fullName>
    </submittedName>
</protein>
<name>A0ABR9TC18_9SPHI</name>
<reference evidence="6 7" key="1">
    <citation type="submission" date="2018-02" db="EMBL/GenBank/DDBJ databases">
        <title>Sphingobacterium KA21.</title>
        <authorList>
            <person name="Vasarhelyi B.M."/>
            <person name="Deshmukh S."/>
            <person name="Balint B."/>
            <person name="Kukolya J."/>
        </authorList>
    </citation>
    <scope>NUCLEOTIDE SEQUENCE [LARGE SCALE GENOMIC DNA]</scope>
    <source>
        <strain evidence="6 7">Ka21</strain>
    </source>
</reference>
<comment type="caution">
    <text evidence="6">The sequence shown here is derived from an EMBL/GenBank/DDBJ whole genome shotgun (WGS) entry which is preliminary data.</text>
</comment>
<evidence type="ECO:0000256" key="2">
    <source>
        <dbReference type="ARBA" id="ARBA00022692"/>
    </source>
</evidence>
<dbReference type="PANTHER" id="PTHR11785:SF512">
    <property type="entry name" value="SOBREMESA, ISOFORM B"/>
    <property type="match status" value="1"/>
</dbReference>
<feature type="transmembrane region" description="Helical" evidence="5">
    <location>
        <begin position="12"/>
        <end position="34"/>
    </location>
</feature>
<evidence type="ECO:0000313" key="7">
    <source>
        <dbReference type="Proteomes" id="UP000618319"/>
    </source>
</evidence>
<feature type="transmembrane region" description="Helical" evidence="5">
    <location>
        <begin position="90"/>
        <end position="118"/>
    </location>
</feature>
<dbReference type="InterPro" id="IPR050598">
    <property type="entry name" value="AminoAcid_Transporter"/>
</dbReference>
<dbReference type="RefSeq" id="WP_196938819.1">
    <property type="nucleotide sequence ID" value="NZ_MU158689.1"/>
</dbReference>
<feature type="transmembrane region" description="Helical" evidence="5">
    <location>
        <begin position="46"/>
        <end position="69"/>
    </location>
</feature>
<dbReference type="PIRSF" id="PIRSF006060">
    <property type="entry name" value="AA_transporter"/>
    <property type="match status" value="1"/>
</dbReference>